<dbReference type="CDD" id="cd00009">
    <property type="entry name" value="AAA"/>
    <property type="match status" value="1"/>
</dbReference>
<dbReference type="InterPro" id="IPR027417">
    <property type="entry name" value="P-loop_NTPase"/>
</dbReference>
<dbReference type="AlphaFoldDB" id="A0A386UTZ1"/>
<feature type="domain" description="Sigma-54 factor interaction" evidence="6">
    <location>
        <begin position="321"/>
        <end position="537"/>
    </location>
</feature>
<dbReference type="PANTHER" id="PTHR32071:SF77">
    <property type="entry name" value="TRANSCRIPTIONAL REGULATORY PROTEIN"/>
    <property type="match status" value="1"/>
</dbReference>
<dbReference type="InterPro" id="IPR002197">
    <property type="entry name" value="HTH_Fis"/>
</dbReference>
<dbReference type="SUPFAM" id="SSF52540">
    <property type="entry name" value="P-loop containing nucleoside triphosphate hydrolases"/>
    <property type="match status" value="1"/>
</dbReference>
<keyword evidence="3" id="KW-0902">Two-component regulatory system</keyword>
<dbReference type="InterPro" id="IPR002078">
    <property type="entry name" value="Sigma_54_int"/>
</dbReference>
<evidence type="ECO:0000256" key="5">
    <source>
        <dbReference type="ARBA" id="ARBA00023163"/>
    </source>
</evidence>
<evidence type="ECO:0000259" key="6">
    <source>
        <dbReference type="PROSITE" id="PS50045"/>
    </source>
</evidence>
<dbReference type="PROSITE" id="PS50045">
    <property type="entry name" value="SIGMA54_INTERACT_4"/>
    <property type="match status" value="1"/>
</dbReference>
<dbReference type="RefSeq" id="WP_233577844.1">
    <property type="nucleotide sequence ID" value="NZ_CP031080.1"/>
</dbReference>
<accession>A0A386UTZ1</accession>
<dbReference type="GO" id="GO:0005524">
    <property type="term" value="F:ATP binding"/>
    <property type="evidence" value="ECO:0007669"/>
    <property type="project" value="UniProtKB-KW"/>
</dbReference>
<dbReference type="InterPro" id="IPR025944">
    <property type="entry name" value="Sigma_54_int_dom_CS"/>
</dbReference>
<dbReference type="Pfam" id="PF00158">
    <property type="entry name" value="Sigma54_activat"/>
    <property type="match status" value="1"/>
</dbReference>
<dbReference type="InterPro" id="IPR009057">
    <property type="entry name" value="Homeodomain-like_sf"/>
</dbReference>
<keyword evidence="1" id="KW-0547">Nucleotide-binding</keyword>
<dbReference type="Pfam" id="PF02954">
    <property type="entry name" value="HTH_8"/>
    <property type="match status" value="1"/>
</dbReference>
<dbReference type="Gene3D" id="1.10.8.60">
    <property type="match status" value="1"/>
</dbReference>
<keyword evidence="7" id="KW-0614">Plasmid</keyword>
<evidence type="ECO:0000256" key="4">
    <source>
        <dbReference type="ARBA" id="ARBA00023015"/>
    </source>
</evidence>
<dbReference type="Gene3D" id="1.10.10.60">
    <property type="entry name" value="Homeodomain-like"/>
    <property type="match status" value="1"/>
</dbReference>
<dbReference type="PRINTS" id="PR01590">
    <property type="entry name" value="HTHFIS"/>
</dbReference>
<proteinExistence type="predicted"/>
<sequence>MAESIQKEDWERFRALGSVPPSIREIVLRSWVRSLDSVGLQGLKRAPLVADEELRAIRRRNVRLLRAAQDAVGRAGYMLDGAGAMLLLCDRAGMVLDAAGDTRIRSRGEENHLHPGGLWDEGAIGTNAIGTALHLGKAVSIAGVEHFCEAIQRWSCAAAPVRDPLTGGILGAVDISAPSDENLRQGAALSVSLAMQIEEALRRLGLQEHQILIDRLLSRRNRGGEELLLLDRYGNRIWASESFGRLAERFDAGQRMIEEFASGSGAGGEGDPRALAGRMREVLPEADVNLISENGEPLGLMLAFAAPRPRGGAVRAELAAIAETGPTMAAICAEALELVESGVPLLIKGAAGSGKETLARALHGAGPLARLPLAVVDCGLMDAESLRGGAGGLPGAVGGTLAQLTETGGTLVLDELSETPAAVQALLAQALAHLRREAGAPVQFISLSSVPLSERVATGALRADLHFRLSGAILRLPALAERRGDLEQLVKRFSEIYSDRRKGSALRFTPAAMLRLQAHDWPGNLRELRNMIEALSATSFSRLVDVTDLPQGIAHGPGKMREDTLRDRERAEILNAVAQCGGNMTETARRLGISRSTLYLKLEQYGVPRGRRH</sequence>
<evidence type="ECO:0000313" key="8">
    <source>
        <dbReference type="Proteomes" id="UP000272010"/>
    </source>
</evidence>
<evidence type="ECO:0000256" key="3">
    <source>
        <dbReference type="ARBA" id="ARBA00023012"/>
    </source>
</evidence>
<dbReference type="InterPro" id="IPR058031">
    <property type="entry name" value="AAA_lid_NorR"/>
</dbReference>
<dbReference type="GO" id="GO:0006355">
    <property type="term" value="P:regulation of DNA-templated transcription"/>
    <property type="evidence" value="ECO:0007669"/>
    <property type="project" value="InterPro"/>
</dbReference>
<dbReference type="Gene3D" id="3.40.50.300">
    <property type="entry name" value="P-loop containing nucleotide triphosphate hydrolases"/>
    <property type="match status" value="1"/>
</dbReference>
<dbReference type="InterPro" id="IPR029016">
    <property type="entry name" value="GAF-like_dom_sf"/>
</dbReference>
<reference evidence="8" key="1">
    <citation type="submission" date="2018-07" db="EMBL/GenBank/DDBJ databases">
        <title>Genome Structure of the Opportunistic Pathogen Paracoccus yeei (Alphaproteobacteria) and Identification of Putative Virulence Factors.</title>
        <authorList>
            <person name="Lasek R."/>
            <person name="Szuplewska M."/>
            <person name="Mitura M."/>
            <person name="Decewicz P."/>
            <person name="Chmielowska C."/>
            <person name="Pawlot A."/>
            <person name="Sentkowska D."/>
            <person name="Czarnecki J."/>
            <person name="Bartosik D."/>
        </authorList>
    </citation>
    <scope>NUCLEOTIDE SEQUENCE [LARGE SCALE GENOMIC DNA]</scope>
    <source>
        <strain evidence="8">CCUG 32053</strain>
        <plasmid evidence="8">pyee2</plasmid>
    </source>
</reference>
<dbReference type="Gene3D" id="3.30.450.40">
    <property type="match status" value="1"/>
</dbReference>
<dbReference type="Proteomes" id="UP000272010">
    <property type="component" value="Plasmid pYEE2"/>
</dbReference>
<dbReference type="EMBL" id="CP031080">
    <property type="protein sequence ID" value="AYF03739.1"/>
    <property type="molecule type" value="Genomic_DNA"/>
</dbReference>
<name>A0A386UTZ1_9RHOB</name>
<dbReference type="Pfam" id="PF25601">
    <property type="entry name" value="AAA_lid_14"/>
    <property type="match status" value="1"/>
</dbReference>
<gene>
    <name evidence="7" type="ORF">PY32053_04205</name>
</gene>
<evidence type="ECO:0000256" key="2">
    <source>
        <dbReference type="ARBA" id="ARBA00022840"/>
    </source>
</evidence>
<evidence type="ECO:0000256" key="1">
    <source>
        <dbReference type="ARBA" id="ARBA00022741"/>
    </source>
</evidence>
<evidence type="ECO:0000313" key="7">
    <source>
        <dbReference type="EMBL" id="AYF03739.1"/>
    </source>
</evidence>
<organism evidence="7 8">
    <name type="scientific">Paracoccus yeei</name>
    <dbReference type="NCBI Taxonomy" id="147645"/>
    <lineage>
        <taxon>Bacteria</taxon>
        <taxon>Pseudomonadati</taxon>
        <taxon>Pseudomonadota</taxon>
        <taxon>Alphaproteobacteria</taxon>
        <taxon>Rhodobacterales</taxon>
        <taxon>Paracoccaceae</taxon>
        <taxon>Paracoccus</taxon>
    </lineage>
</organism>
<geneLocation type="plasmid" evidence="8">
    <name>pyee2</name>
</geneLocation>
<dbReference type="GO" id="GO:0043565">
    <property type="term" value="F:sequence-specific DNA binding"/>
    <property type="evidence" value="ECO:0007669"/>
    <property type="project" value="InterPro"/>
</dbReference>
<dbReference type="PROSITE" id="PS00688">
    <property type="entry name" value="SIGMA54_INTERACT_3"/>
    <property type="match status" value="1"/>
</dbReference>
<dbReference type="PANTHER" id="PTHR32071">
    <property type="entry name" value="TRANSCRIPTIONAL REGULATORY PROTEIN"/>
    <property type="match status" value="1"/>
</dbReference>
<keyword evidence="5" id="KW-0804">Transcription</keyword>
<dbReference type="SUPFAM" id="SSF46689">
    <property type="entry name" value="Homeodomain-like"/>
    <property type="match status" value="1"/>
</dbReference>
<dbReference type="GO" id="GO:0000160">
    <property type="term" value="P:phosphorelay signal transduction system"/>
    <property type="evidence" value="ECO:0007669"/>
    <property type="project" value="UniProtKB-KW"/>
</dbReference>
<keyword evidence="2" id="KW-0067">ATP-binding</keyword>
<keyword evidence="4" id="KW-0805">Transcription regulation</keyword>
<protein>
    <submittedName>
        <fullName evidence="7">Sigma-54-dependent Fis family transcriptional regulator</fullName>
    </submittedName>
</protein>